<keyword evidence="2" id="KW-1185">Reference proteome</keyword>
<name>A0A1Q9BW23_SYMMI</name>
<evidence type="ECO:0000313" key="2">
    <source>
        <dbReference type="Proteomes" id="UP000186817"/>
    </source>
</evidence>
<reference evidence="1 2" key="1">
    <citation type="submission" date="2016-02" db="EMBL/GenBank/DDBJ databases">
        <title>Genome analysis of coral dinoflagellate symbionts highlights evolutionary adaptations to a symbiotic lifestyle.</title>
        <authorList>
            <person name="Aranda M."/>
            <person name="Li Y."/>
            <person name="Liew Y.J."/>
            <person name="Baumgarten S."/>
            <person name="Simakov O."/>
            <person name="Wilson M."/>
            <person name="Piel J."/>
            <person name="Ashoor H."/>
            <person name="Bougouffa S."/>
            <person name="Bajic V.B."/>
            <person name="Ryu T."/>
            <person name="Ravasi T."/>
            <person name="Bayer T."/>
            <person name="Micklem G."/>
            <person name="Kim H."/>
            <person name="Bhak J."/>
            <person name="Lajeunesse T.C."/>
            <person name="Voolstra C.R."/>
        </authorList>
    </citation>
    <scope>NUCLEOTIDE SEQUENCE [LARGE SCALE GENOMIC DNA]</scope>
    <source>
        <strain evidence="1 2">CCMP2467</strain>
    </source>
</reference>
<proteinExistence type="predicted"/>
<gene>
    <name evidence="1" type="ORF">AK812_SmicGene45403</name>
</gene>
<dbReference type="EMBL" id="LSRX01003044">
    <property type="protein sequence ID" value="OLP74913.1"/>
    <property type="molecule type" value="Genomic_DNA"/>
</dbReference>
<sequence length="72" mass="8337">MIASWTLRGNPLNIKKFQLQRVWFRIALLAALAARGRCDRRCPQPMWQSLGVHCPLVVCPLRKRSPETSHKK</sequence>
<dbReference type="AlphaFoldDB" id="A0A1Q9BW23"/>
<protein>
    <submittedName>
        <fullName evidence="1">Uncharacterized protein</fullName>
    </submittedName>
</protein>
<dbReference type="Proteomes" id="UP000186817">
    <property type="component" value="Unassembled WGS sequence"/>
</dbReference>
<evidence type="ECO:0000313" key="1">
    <source>
        <dbReference type="EMBL" id="OLP74913.1"/>
    </source>
</evidence>
<feature type="non-terminal residue" evidence="1">
    <location>
        <position position="72"/>
    </location>
</feature>
<accession>A0A1Q9BW23</accession>
<organism evidence="1 2">
    <name type="scientific">Symbiodinium microadriaticum</name>
    <name type="common">Dinoflagellate</name>
    <name type="synonym">Zooxanthella microadriatica</name>
    <dbReference type="NCBI Taxonomy" id="2951"/>
    <lineage>
        <taxon>Eukaryota</taxon>
        <taxon>Sar</taxon>
        <taxon>Alveolata</taxon>
        <taxon>Dinophyceae</taxon>
        <taxon>Suessiales</taxon>
        <taxon>Symbiodiniaceae</taxon>
        <taxon>Symbiodinium</taxon>
    </lineage>
</organism>
<comment type="caution">
    <text evidence="1">The sequence shown here is derived from an EMBL/GenBank/DDBJ whole genome shotgun (WGS) entry which is preliminary data.</text>
</comment>